<feature type="transmembrane region" description="Helical" evidence="1">
    <location>
        <begin position="129"/>
        <end position="150"/>
    </location>
</feature>
<name>A0AAF0YZE8_9HEMI</name>
<feature type="transmembrane region" description="Helical" evidence="1">
    <location>
        <begin position="45"/>
        <end position="65"/>
    </location>
</feature>
<organism evidence="2">
    <name type="scientific">Sophonia microstaina</name>
    <dbReference type="NCBI Taxonomy" id="3092775"/>
    <lineage>
        <taxon>Eukaryota</taxon>
        <taxon>Metazoa</taxon>
        <taxon>Ecdysozoa</taxon>
        <taxon>Arthropoda</taxon>
        <taxon>Hexapoda</taxon>
        <taxon>Insecta</taxon>
        <taxon>Pterygota</taxon>
        <taxon>Neoptera</taxon>
        <taxon>Paraneoptera</taxon>
        <taxon>Hemiptera</taxon>
        <taxon>Auchenorrhyncha</taxon>
        <taxon>Membracoidea</taxon>
        <taxon>Cicadellidae</taxon>
        <taxon>Evacanthinae</taxon>
        <taxon>Nirvanini</taxon>
        <taxon>Sophonia</taxon>
    </lineage>
</organism>
<keyword evidence="2" id="KW-0496">Mitochondrion</keyword>
<keyword evidence="1" id="KW-0472">Membrane</keyword>
<evidence type="ECO:0000313" key="2">
    <source>
        <dbReference type="EMBL" id="WPC85244.1"/>
    </source>
</evidence>
<dbReference type="RefSeq" id="YP_010996502.1">
    <property type="nucleotide sequence ID" value="NC_084447.1"/>
</dbReference>
<sequence>MKMLIMKMMILVSSYTPFLKNPMSMGIMLIFQTFLMILMMNKIMLSSWFVMITFLMMIGGVLILFTYMSSIASNEMFKFNVKLLIVFCLFMMITDEMMNDKQLMEIEDLLKTNQNENISMIKLYNNKSMLITILMVLYLLLTMIVVSMIVKHNQGPLRSKSYE</sequence>
<accession>A0AAF0YZE8</accession>
<dbReference type="CTD" id="4541"/>
<dbReference type="AlphaFoldDB" id="A0AAF0YZE8"/>
<geneLocation type="mitochondrion" evidence="2"/>
<gene>
    <name evidence="2" type="primary">ND6</name>
</gene>
<evidence type="ECO:0000256" key="1">
    <source>
        <dbReference type="SAM" id="Phobius"/>
    </source>
</evidence>
<feature type="transmembrane region" description="Helical" evidence="1">
    <location>
        <begin position="21"/>
        <end position="39"/>
    </location>
</feature>
<keyword evidence="1" id="KW-0812">Transmembrane</keyword>
<protein>
    <submittedName>
        <fullName evidence="2">NADH dehydrogenase subunit 6</fullName>
    </submittedName>
</protein>
<reference evidence="2" key="1">
    <citation type="submission" date="2023-10" db="EMBL/GenBank/DDBJ databases">
        <authorList>
            <person name="Wang W."/>
            <person name="Jiang S."/>
            <person name="Liu Y."/>
            <person name="Li Y."/>
        </authorList>
    </citation>
    <scope>NUCLEOTIDE SEQUENCE</scope>
</reference>
<dbReference type="EMBL" id="OR727343">
    <property type="protein sequence ID" value="WPC85244.1"/>
    <property type="molecule type" value="Genomic_DNA"/>
</dbReference>
<proteinExistence type="predicted"/>
<keyword evidence="1" id="KW-1133">Transmembrane helix</keyword>
<dbReference type="GeneID" id="86148382"/>
<feature type="transmembrane region" description="Helical" evidence="1">
    <location>
        <begin position="77"/>
        <end position="94"/>
    </location>
</feature>